<feature type="domain" description="Calcineurin-like phosphoesterase" evidence="8">
    <location>
        <begin position="1"/>
        <end position="217"/>
    </location>
</feature>
<dbReference type="PANTHER" id="PTHR30337">
    <property type="entry name" value="COMPONENT OF ATP-DEPENDENT DSDNA EXONUCLEASE"/>
    <property type="match status" value="1"/>
</dbReference>
<dbReference type="GO" id="GO:0008408">
    <property type="term" value="F:3'-5' exonuclease activity"/>
    <property type="evidence" value="ECO:0007669"/>
    <property type="project" value="InterPro"/>
</dbReference>
<comment type="caution">
    <text evidence="10">The sequence shown here is derived from an EMBL/GenBank/DDBJ whole genome shotgun (WGS) entry which is preliminary data.</text>
</comment>
<dbReference type="GO" id="GO:0004519">
    <property type="term" value="F:endonuclease activity"/>
    <property type="evidence" value="ECO:0007669"/>
    <property type="project" value="UniProtKB-KW"/>
</dbReference>
<keyword evidence="5 7" id="KW-0378">Hydrolase</keyword>
<protein>
    <recommendedName>
        <fullName evidence="3 7">Nuclease SbcCD subunit D</fullName>
    </recommendedName>
</protein>
<dbReference type="InterPro" id="IPR029052">
    <property type="entry name" value="Metallo-depent_PP-like"/>
</dbReference>
<organism evidence="10 11">
    <name type="scientific">Anaerotignum faecicola</name>
    <dbReference type="NCBI Taxonomy" id="2358141"/>
    <lineage>
        <taxon>Bacteria</taxon>
        <taxon>Bacillati</taxon>
        <taxon>Bacillota</taxon>
        <taxon>Clostridia</taxon>
        <taxon>Lachnospirales</taxon>
        <taxon>Anaerotignaceae</taxon>
        <taxon>Anaerotignum</taxon>
    </lineage>
</organism>
<dbReference type="InterPro" id="IPR004593">
    <property type="entry name" value="SbcD"/>
</dbReference>
<proteinExistence type="inferred from homology"/>
<evidence type="ECO:0000256" key="2">
    <source>
        <dbReference type="ARBA" id="ARBA00011322"/>
    </source>
</evidence>
<evidence type="ECO:0000256" key="3">
    <source>
        <dbReference type="ARBA" id="ARBA00013365"/>
    </source>
</evidence>
<reference evidence="10 11" key="1">
    <citation type="submission" date="2018-10" db="EMBL/GenBank/DDBJ databases">
        <title>Draft Genome Sequence of Anaerotignum sp. KCTC 15736.</title>
        <authorList>
            <person name="Choi S.H."/>
            <person name="Kim J.S."/>
            <person name="Kang S.W."/>
            <person name="Lee J.S."/>
            <person name="Park S.H."/>
        </authorList>
    </citation>
    <scope>NUCLEOTIDE SEQUENCE [LARGE SCALE GENOMIC DNA]</scope>
    <source>
        <strain evidence="10 11">KCTC 15736</strain>
    </source>
</reference>
<dbReference type="InterPro" id="IPR004843">
    <property type="entry name" value="Calcineurin-like_PHP"/>
</dbReference>
<sequence length="377" mass="42976">MKLFHISDLHLGKRIYEFSMLEEQRELLLEILRSIDEEQPQALLISGDIYDKPVPPTEAVKLLDDFLTEVSKRGLHTYLIAGNHDSAQRLEFGKEIFGRESIHISGSIGEGLAHVTETDEYGTVEIWLLPFFKPAHVNALLREEEASSYAAAAKLLLEREKIDFSKRNVILVHQFVTWRGAAERSDSETLSLGGVDEIDAGLFFDFDYVALGHLHNPQKLGRETVRYAGSPMPYSFSEIRRKKGITVVELKEKGVVSLDFIPLETKRQFREIKGPLEEILAAGRETGGSEDYIRCILTNSEALLDPVGQLRRIYPNLMTLEFEQQAASFSDEVLLDTETARPEELFARFFERQNEKELDETQKKLLECIWKGTEEKA</sequence>
<evidence type="ECO:0000256" key="6">
    <source>
        <dbReference type="ARBA" id="ARBA00022839"/>
    </source>
</evidence>
<dbReference type="Proteomes" id="UP000287361">
    <property type="component" value="Unassembled WGS sequence"/>
</dbReference>
<keyword evidence="7" id="KW-0235">DNA replication</keyword>
<keyword evidence="11" id="KW-1185">Reference proteome</keyword>
<dbReference type="SUPFAM" id="SSF56300">
    <property type="entry name" value="Metallo-dependent phosphatases"/>
    <property type="match status" value="1"/>
</dbReference>
<dbReference type="Pfam" id="PF00149">
    <property type="entry name" value="Metallophos"/>
    <property type="match status" value="1"/>
</dbReference>
<evidence type="ECO:0000256" key="1">
    <source>
        <dbReference type="ARBA" id="ARBA00010555"/>
    </source>
</evidence>
<accession>A0A401LFA9</accession>
<evidence type="ECO:0000256" key="4">
    <source>
        <dbReference type="ARBA" id="ARBA00022722"/>
    </source>
</evidence>
<dbReference type="NCBIfam" id="TIGR00619">
    <property type="entry name" value="sbcd"/>
    <property type="match status" value="1"/>
</dbReference>
<comment type="similarity">
    <text evidence="1 7">Belongs to the SbcD family.</text>
</comment>
<dbReference type="InterPro" id="IPR026843">
    <property type="entry name" value="SbcD_C"/>
</dbReference>
<comment type="subunit">
    <text evidence="2 7">Heterodimer of SbcC and SbcD.</text>
</comment>
<evidence type="ECO:0000256" key="7">
    <source>
        <dbReference type="RuleBase" id="RU363069"/>
    </source>
</evidence>
<name>A0A401LFA9_9FIRM</name>
<evidence type="ECO:0000313" key="11">
    <source>
        <dbReference type="Proteomes" id="UP000287361"/>
    </source>
</evidence>
<dbReference type="PANTHER" id="PTHR30337:SF0">
    <property type="entry name" value="NUCLEASE SBCCD SUBUNIT D"/>
    <property type="match status" value="1"/>
</dbReference>
<dbReference type="Gene3D" id="3.60.21.10">
    <property type="match status" value="1"/>
</dbReference>
<dbReference type="InterPro" id="IPR041796">
    <property type="entry name" value="Mre11_N"/>
</dbReference>
<keyword evidence="4 7" id="KW-0540">Nuclease</keyword>
<dbReference type="InterPro" id="IPR050535">
    <property type="entry name" value="DNA_Repair-Maintenance_Comp"/>
</dbReference>
<dbReference type="OrthoDB" id="9773856at2"/>
<dbReference type="GO" id="GO:0006260">
    <property type="term" value="P:DNA replication"/>
    <property type="evidence" value="ECO:0007669"/>
    <property type="project" value="UniProtKB-KW"/>
</dbReference>
<gene>
    <name evidence="7 10" type="primary">sbcD</name>
    <name evidence="10" type="ORF">KGMB03357_18130</name>
</gene>
<feature type="domain" description="Nuclease SbcCD subunit D C-terminal" evidence="9">
    <location>
        <begin position="267"/>
        <end position="353"/>
    </location>
</feature>
<dbReference type="CDD" id="cd00840">
    <property type="entry name" value="MPP_Mre11_N"/>
    <property type="match status" value="1"/>
</dbReference>
<comment type="function">
    <text evidence="7">SbcCD cleaves DNA hairpin structures. These structures can inhibit DNA replication and are intermediates in certain DNA recombination reactions. The complex acts as a 3'-&gt;5' double strand exonuclease that can open hairpins. It also has a 5' single-strand endonuclease activity.</text>
</comment>
<dbReference type="Pfam" id="PF12320">
    <property type="entry name" value="SbcD_C"/>
    <property type="match status" value="1"/>
</dbReference>
<dbReference type="GO" id="GO:0006310">
    <property type="term" value="P:DNA recombination"/>
    <property type="evidence" value="ECO:0007669"/>
    <property type="project" value="UniProtKB-KW"/>
</dbReference>
<evidence type="ECO:0000313" key="10">
    <source>
        <dbReference type="EMBL" id="GCB30152.1"/>
    </source>
</evidence>
<keyword evidence="7" id="KW-0255">Endonuclease</keyword>
<dbReference type="EMBL" id="BHVZ01000010">
    <property type="protein sequence ID" value="GCB30152.1"/>
    <property type="molecule type" value="Genomic_DNA"/>
</dbReference>
<evidence type="ECO:0000259" key="8">
    <source>
        <dbReference type="Pfam" id="PF00149"/>
    </source>
</evidence>
<evidence type="ECO:0000256" key="5">
    <source>
        <dbReference type="ARBA" id="ARBA00022801"/>
    </source>
</evidence>
<keyword evidence="6 7" id="KW-0269">Exonuclease</keyword>
<evidence type="ECO:0000259" key="9">
    <source>
        <dbReference type="Pfam" id="PF12320"/>
    </source>
</evidence>
<keyword evidence="7" id="KW-0233">DNA recombination</keyword>
<dbReference type="AlphaFoldDB" id="A0A401LFA9"/>